<comment type="subcellular location">
    <subcellularLocation>
        <location evidence="1">Nucleus</location>
    </subcellularLocation>
</comment>
<dbReference type="SMART" id="SM00066">
    <property type="entry name" value="GAL4"/>
    <property type="match status" value="1"/>
</dbReference>
<evidence type="ECO:0000256" key="3">
    <source>
        <dbReference type="ARBA" id="ARBA00023015"/>
    </source>
</evidence>
<dbReference type="GO" id="GO:0000981">
    <property type="term" value="F:DNA-binding transcription factor activity, RNA polymerase II-specific"/>
    <property type="evidence" value="ECO:0007669"/>
    <property type="project" value="InterPro"/>
</dbReference>
<dbReference type="Pfam" id="PF00172">
    <property type="entry name" value="Zn_clus"/>
    <property type="match status" value="1"/>
</dbReference>
<dbReference type="PROSITE" id="PS50048">
    <property type="entry name" value="ZN2_CY6_FUNGAL_2"/>
    <property type="match status" value="1"/>
</dbReference>
<dbReference type="InterPro" id="IPR050815">
    <property type="entry name" value="TF_fung"/>
</dbReference>
<dbReference type="Gene3D" id="4.10.240.10">
    <property type="entry name" value="Zn(2)-C6 fungal-type DNA-binding domain"/>
    <property type="match status" value="1"/>
</dbReference>
<dbReference type="GO" id="GO:0008270">
    <property type="term" value="F:zinc ion binding"/>
    <property type="evidence" value="ECO:0007669"/>
    <property type="project" value="InterPro"/>
</dbReference>
<comment type="caution">
    <text evidence="8">The sequence shown here is derived from an EMBL/GenBank/DDBJ whole genome shotgun (WGS) entry which is preliminary data.</text>
</comment>
<gene>
    <name evidence="8" type="ORF">M231_00059</name>
</gene>
<evidence type="ECO:0000256" key="5">
    <source>
        <dbReference type="ARBA" id="ARBA00023242"/>
    </source>
</evidence>
<dbReference type="EMBL" id="SDIL01000001">
    <property type="protein sequence ID" value="RXK42505.1"/>
    <property type="molecule type" value="Genomic_DNA"/>
</dbReference>
<proteinExistence type="predicted"/>
<keyword evidence="3" id="KW-0805">Transcription regulation</keyword>
<dbReference type="PANTHER" id="PTHR47338">
    <property type="entry name" value="ZN(II)2CYS6 TRANSCRIPTION FACTOR (EUROFUNG)-RELATED"/>
    <property type="match status" value="1"/>
</dbReference>
<dbReference type="InParanoid" id="A0A4Q1BWF7"/>
<accession>A0A4Q1BWF7</accession>
<feature type="domain" description="Zn(2)-C6 fungal-type" evidence="7">
    <location>
        <begin position="105"/>
        <end position="134"/>
    </location>
</feature>
<organism evidence="8 9">
    <name type="scientific">Tremella mesenterica</name>
    <name type="common">Jelly fungus</name>
    <dbReference type="NCBI Taxonomy" id="5217"/>
    <lineage>
        <taxon>Eukaryota</taxon>
        <taxon>Fungi</taxon>
        <taxon>Dikarya</taxon>
        <taxon>Basidiomycota</taxon>
        <taxon>Agaricomycotina</taxon>
        <taxon>Tremellomycetes</taxon>
        <taxon>Tremellales</taxon>
        <taxon>Tremellaceae</taxon>
        <taxon>Tremella</taxon>
    </lineage>
</organism>
<feature type="region of interest" description="Disordered" evidence="6">
    <location>
        <begin position="167"/>
        <end position="190"/>
    </location>
</feature>
<name>A0A4Q1BWF7_TREME</name>
<evidence type="ECO:0000256" key="2">
    <source>
        <dbReference type="ARBA" id="ARBA00022723"/>
    </source>
</evidence>
<feature type="compositionally biased region" description="Polar residues" evidence="6">
    <location>
        <begin position="173"/>
        <end position="183"/>
    </location>
</feature>
<dbReference type="AlphaFoldDB" id="A0A4Q1BWF7"/>
<keyword evidence="5" id="KW-0539">Nucleus</keyword>
<evidence type="ECO:0000313" key="8">
    <source>
        <dbReference type="EMBL" id="RXK42505.1"/>
    </source>
</evidence>
<dbReference type="OrthoDB" id="2123952at2759"/>
<dbReference type="CDD" id="cd00067">
    <property type="entry name" value="GAL4"/>
    <property type="match status" value="1"/>
</dbReference>
<dbReference type="CDD" id="cd12148">
    <property type="entry name" value="fungal_TF_MHR"/>
    <property type="match status" value="1"/>
</dbReference>
<evidence type="ECO:0000259" key="7">
    <source>
        <dbReference type="PROSITE" id="PS50048"/>
    </source>
</evidence>
<keyword evidence="9" id="KW-1185">Reference proteome</keyword>
<keyword evidence="4" id="KW-0804">Transcription</keyword>
<dbReference type="PANTHER" id="PTHR47338:SF29">
    <property type="entry name" value="ZN(2)-C6 FUNGAL-TYPE DOMAIN-CONTAINING PROTEIN"/>
    <property type="match status" value="1"/>
</dbReference>
<dbReference type="InterPro" id="IPR001138">
    <property type="entry name" value="Zn2Cys6_DnaBD"/>
</dbReference>
<dbReference type="VEuPathDB" id="FungiDB:TREMEDRAFT_70816"/>
<dbReference type="GO" id="GO:0005634">
    <property type="term" value="C:nucleus"/>
    <property type="evidence" value="ECO:0007669"/>
    <property type="project" value="UniProtKB-SubCell"/>
</dbReference>
<evidence type="ECO:0000256" key="4">
    <source>
        <dbReference type="ARBA" id="ARBA00023163"/>
    </source>
</evidence>
<evidence type="ECO:0000256" key="1">
    <source>
        <dbReference type="ARBA" id="ARBA00004123"/>
    </source>
</evidence>
<protein>
    <recommendedName>
        <fullName evidence="7">Zn(2)-C6 fungal-type domain-containing protein</fullName>
    </recommendedName>
</protein>
<dbReference type="InterPro" id="IPR036864">
    <property type="entry name" value="Zn2-C6_fun-type_DNA-bd_sf"/>
</dbReference>
<feature type="region of interest" description="Disordered" evidence="6">
    <location>
        <begin position="1"/>
        <end position="93"/>
    </location>
</feature>
<dbReference type="SUPFAM" id="SSF57701">
    <property type="entry name" value="Zn2/Cys6 DNA-binding domain"/>
    <property type="match status" value="1"/>
</dbReference>
<keyword evidence="2" id="KW-0479">Metal-binding</keyword>
<dbReference type="Proteomes" id="UP000289152">
    <property type="component" value="Unassembled WGS sequence"/>
</dbReference>
<sequence>MEQSPLHAQYGSMVYPVTPLSASGTNAAREVPLPPGEGGPSTGYSQFEGEHLNEDDADGDSDEEHERQLKGGSRSGSVESREKQQVDGKVPVRKKPRITLARGGACVVCRNRKLKCTGERPCKTCQKANIECRYEEIPRKKPRAVMLEERVVELEALLAMRGIDHHDSEHRSLSQTLSPSEQFSPHDHISAHKPSLSMPIIGNQPVHVRTPQPMVNSSTETDVIPGSQLEQALIQVVLPHMPYLLMPVHPQRFLTLLTLPAHDLQRPHPAFLYILFTEAVIILEKNIPPPNQPRLPHSLFPHNFDPPPLPLTDTTWLLPHVRGASLAFLERARRELDRGIRNVDRPYDLARAAIGIARHLYGQGRFIEGWNIPVSRLVISCGLHRMTGIFVPPDGSAGPTELMPKPYAHPHVYLHSHSHPYVPPHGPRPLPVLRMRPVIIPPPRDEIDVAERCMTFWSAKQQDWQAGTGWGWSISMDDNECTTEFPWGRGIAEIRPSNTLDEPFTIHDLHDPASPIHGLPFPDTPYVLAVKSMGLLHRASHLFDLPISNLPMTHHETRVSPSHIPPLAAVVEVETSLRLFRARIPPALADPPRPTAGQEPYDGPSDPWWIQTHMNLYTAEMMMWKEMAHHQRQAYETAVSCARAIVGLAQRLRPESWIHLDMIVALDISLACRFLYKEADRLSSAGQVQAASMAIEEADVLRGCLAGEYAKWLPMAQLHSLIVQRVREGWPEKEGEYERV</sequence>
<evidence type="ECO:0000256" key="6">
    <source>
        <dbReference type="SAM" id="MobiDB-lite"/>
    </source>
</evidence>
<reference evidence="8 9" key="1">
    <citation type="submission" date="2016-06" db="EMBL/GenBank/DDBJ databases">
        <title>Evolution of pathogenesis and genome organization in the Tremellales.</title>
        <authorList>
            <person name="Cuomo C."/>
            <person name="Litvintseva A."/>
            <person name="Heitman J."/>
            <person name="Chen Y."/>
            <person name="Sun S."/>
            <person name="Springer D."/>
            <person name="Dromer F."/>
            <person name="Young S."/>
            <person name="Zeng Q."/>
            <person name="Chapman S."/>
            <person name="Gujja S."/>
            <person name="Saif S."/>
            <person name="Birren B."/>
        </authorList>
    </citation>
    <scope>NUCLEOTIDE SEQUENCE [LARGE SCALE GENOMIC DNA]</scope>
    <source>
        <strain evidence="8 9">ATCC 28783</strain>
    </source>
</reference>
<evidence type="ECO:0000313" key="9">
    <source>
        <dbReference type="Proteomes" id="UP000289152"/>
    </source>
</evidence>
<dbReference type="PROSITE" id="PS00463">
    <property type="entry name" value="ZN2_CY6_FUNGAL_1"/>
    <property type="match status" value="1"/>
</dbReference>